<dbReference type="AlphaFoldDB" id="L8JZA9"/>
<organism evidence="1 2">
    <name type="scientific">Fulvivirga imtechensis AK7</name>
    <dbReference type="NCBI Taxonomy" id="1237149"/>
    <lineage>
        <taxon>Bacteria</taxon>
        <taxon>Pseudomonadati</taxon>
        <taxon>Bacteroidota</taxon>
        <taxon>Cytophagia</taxon>
        <taxon>Cytophagales</taxon>
        <taxon>Fulvivirgaceae</taxon>
        <taxon>Fulvivirga</taxon>
    </lineage>
</organism>
<dbReference type="EMBL" id="AMZN01000012">
    <property type="protein sequence ID" value="ELR72994.1"/>
    <property type="molecule type" value="Genomic_DNA"/>
</dbReference>
<gene>
    <name evidence="1" type="ORF">C900_00496</name>
</gene>
<sequence length="37" mass="4182">MSMVVVVVVNYVRNMMQNIVSNSKNTIAHECANVEKE</sequence>
<accession>L8JZA9</accession>
<reference evidence="1 2" key="1">
    <citation type="submission" date="2012-12" db="EMBL/GenBank/DDBJ databases">
        <title>Genome assembly of Fulvivirga imtechensis AK7.</title>
        <authorList>
            <person name="Nupur N."/>
            <person name="Khatri I."/>
            <person name="Kumar R."/>
            <person name="Subramanian S."/>
            <person name="Pinnaka A."/>
        </authorList>
    </citation>
    <scope>NUCLEOTIDE SEQUENCE [LARGE SCALE GENOMIC DNA]</scope>
    <source>
        <strain evidence="1 2">AK7</strain>
    </source>
</reference>
<proteinExistence type="predicted"/>
<evidence type="ECO:0000313" key="1">
    <source>
        <dbReference type="EMBL" id="ELR72994.1"/>
    </source>
</evidence>
<keyword evidence="2" id="KW-1185">Reference proteome</keyword>
<evidence type="ECO:0000313" key="2">
    <source>
        <dbReference type="Proteomes" id="UP000011135"/>
    </source>
</evidence>
<dbReference type="Proteomes" id="UP000011135">
    <property type="component" value="Unassembled WGS sequence"/>
</dbReference>
<dbReference type="STRING" id="1237149.C900_00496"/>
<name>L8JZA9_9BACT</name>
<comment type="caution">
    <text evidence="1">The sequence shown here is derived from an EMBL/GenBank/DDBJ whole genome shotgun (WGS) entry which is preliminary data.</text>
</comment>
<protein>
    <submittedName>
        <fullName evidence="1">Uncharacterized protein</fullName>
    </submittedName>
</protein>